<dbReference type="PANTHER" id="PTHR41795">
    <property type="entry name" value="EXOPOLYSACCHARIDE SYNTHESIS PROTEIN"/>
    <property type="match status" value="1"/>
</dbReference>
<evidence type="ECO:0000313" key="2">
    <source>
        <dbReference type="EMBL" id="KAJ9631411.1"/>
    </source>
</evidence>
<reference evidence="2" key="1">
    <citation type="submission" date="2022-10" db="EMBL/GenBank/DDBJ databases">
        <title>Culturing micro-colonial fungi from biological soil crusts in the Mojave desert and describing Neophaeococcomyces mojavensis, and introducing the new genera and species Taxawa tesnikishii.</title>
        <authorList>
            <person name="Kurbessoian T."/>
            <person name="Stajich J.E."/>
        </authorList>
    </citation>
    <scope>NUCLEOTIDE SEQUENCE</scope>
    <source>
        <strain evidence="2">TK_35</strain>
    </source>
</reference>
<dbReference type="PANTHER" id="PTHR41795:SF1">
    <property type="entry name" value="EXOPOLYSACCHARIDE SYNTHESIS PROTEIN"/>
    <property type="match status" value="1"/>
</dbReference>
<feature type="transmembrane region" description="Helical" evidence="1">
    <location>
        <begin position="44"/>
        <end position="77"/>
    </location>
</feature>
<keyword evidence="1" id="KW-1133">Transmembrane helix</keyword>
<organism evidence="2">
    <name type="scientific">Knufia peltigerae</name>
    <dbReference type="NCBI Taxonomy" id="1002370"/>
    <lineage>
        <taxon>Eukaryota</taxon>
        <taxon>Fungi</taxon>
        <taxon>Dikarya</taxon>
        <taxon>Ascomycota</taxon>
        <taxon>Pezizomycotina</taxon>
        <taxon>Eurotiomycetes</taxon>
        <taxon>Chaetothyriomycetidae</taxon>
        <taxon>Chaetothyriales</taxon>
        <taxon>Trichomeriaceae</taxon>
        <taxon>Knufia</taxon>
    </lineage>
</organism>
<keyword evidence="1" id="KW-0812">Transmembrane</keyword>
<feature type="transmembrane region" description="Helical" evidence="1">
    <location>
        <begin position="139"/>
        <end position="158"/>
    </location>
</feature>
<name>A0AA39CX95_9EURO</name>
<dbReference type="InterPro" id="IPR010331">
    <property type="entry name" value="ExoD"/>
</dbReference>
<proteinExistence type="predicted"/>
<dbReference type="AlphaFoldDB" id="A0AA39CX95"/>
<dbReference type="EMBL" id="JAPDRN010000057">
    <property type="protein sequence ID" value="KAJ9631411.1"/>
    <property type="molecule type" value="Genomic_DNA"/>
</dbReference>
<comment type="caution">
    <text evidence="2">The sequence shown here is derived from an EMBL/GenBank/DDBJ whole genome shotgun (WGS) entry which is preliminary data.</text>
</comment>
<gene>
    <name evidence="2" type="ORF">H2204_008138</name>
</gene>
<evidence type="ECO:0000256" key="1">
    <source>
        <dbReference type="SAM" id="Phobius"/>
    </source>
</evidence>
<accession>A0AA39CX95</accession>
<evidence type="ECO:0008006" key="3">
    <source>
        <dbReference type="Google" id="ProtNLM"/>
    </source>
</evidence>
<feature type="transmembrane region" description="Helical" evidence="1">
    <location>
        <begin position="178"/>
        <end position="206"/>
    </location>
</feature>
<keyword evidence="1" id="KW-0472">Membrane</keyword>
<dbReference type="Pfam" id="PF06055">
    <property type="entry name" value="ExoD"/>
    <property type="match status" value="1"/>
</dbReference>
<protein>
    <recommendedName>
        <fullName evidence="3">Exopolysaccharide biosynthesis protein</fullName>
    </recommendedName>
</protein>
<dbReference type="PIRSF" id="PIRSF033239">
    <property type="entry name" value="ExoD"/>
    <property type="match status" value="1"/>
</dbReference>
<sequence>MTYQAPDANGTAPLAQQIEDLIDGLPGDHIRVGTLLHALGDEGLMLVVILLSAIFLIPVSIPGLSTVFGASILLIGLSRVRDRPLWVPQRLADKQIATDKLKANLGRALKWVHRMERLSRPMRLAAMVRSKKMMRLNNLVLVFATILLMLPAGPIPFSNTLPALALMSFAIGFIQRDGAAVAAGYGFVVASVVYFGVLLGGVGVAAESVSSGLRTGWVGSGRWSALA</sequence>